<dbReference type="InterPro" id="IPR036249">
    <property type="entry name" value="Thioredoxin-like_sf"/>
</dbReference>
<evidence type="ECO:0000313" key="3">
    <source>
        <dbReference type="Proteomes" id="UP000245469"/>
    </source>
</evidence>
<proteinExistence type="predicted"/>
<dbReference type="Pfam" id="PF00085">
    <property type="entry name" value="Thioredoxin"/>
    <property type="match status" value="1"/>
</dbReference>
<name>A0A315ZRY7_9ACTN</name>
<dbReference type="SUPFAM" id="SSF52833">
    <property type="entry name" value="Thioredoxin-like"/>
    <property type="match status" value="1"/>
</dbReference>
<dbReference type="CDD" id="cd02947">
    <property type="entry name" value="TRX_family"/>
    <property type="match status" value="1"/>
</dbReference>
<sequence>MLVLLAVVVVTVVMGLVMRSRAGRARPAAGDVVGVAPASHFGEKATLVQFSTPTCARCPATARQLDALAARHPGVARLEIDLTERPELAARFDVMQTPTVLVVDSALAVRSRFGGQPRPAEVTSSLTAVLDQEHTGA</sequence>
<gene>
    <name evidence="2" type="ORF">BXY45_13140</name>
</gene>
<feature type="domain" description="Thioredoxin" evidence="1">
    <location>
        <begin position="43"/>
        <end position="114"/>
    </location>
</feature>
<organism evidence="2 3">
    <name type="scientific">Quadrisphaera granulorum</name>
    <dbReference type="NCBI Taxonomy" id="317664"/>
    <lineage>
        <taxon>Bacteria</taxon>
        <taxon>Bacillati</taxon>
        <taxon>Actinomycetota</taxon>
        <taxon>Actinomycetes</taxon>
        <taxon>Kineosporiales</taxon>
        <taxon>Kineosporiaceae</taxon>
        <taxon>Quadrisphaera</taxon>
    </lineage>
</organism>
<dbReference type="Gene3D" id="3.40.30.10">
    <property type="entry name" value="Glutaredoxin"/>
    <property type="match status" value="1"/>
</dbReference>
<dbReference type="Proteomes" id="UP000245469">
    <property type="component" value="Unassembled WGS sequence"/>
</dbReference>
<reference evidence="2 3" key="1">
    <citation type="submission" date="2018-03" db="EMBL/GenBank/DDBJ databases">
        <title>Genomic Encyclopedia of Archaeal and Bacterial Type Strains, Phase II (KMG-II): from individual species to whole genera.</title>
        <authorList>
            <person name="Goeker M."/>
        </authorList>
    </citation>
    <scope>NUCLEOTIDE SEQUENCE [LARGE SCALE GENOMIC DNA]</scope>
    <source>
        <strain evidence="2 3">DSM 44889</strain>
    </source>
</reference>
<accession>A0A315ZRY7</accession>
<comment type="caution">
    <text evidence="2">The sequence shown here is derived from an EMBL/GenBank/DDBJ whole genome shotgun (WGS) entry which is preliminary data.</text>
</comment>
<evidence type="ECO:0000313" key="2">
    <source>
        <dbReference type="EMBL" id="PWJ48315.1"/>
    </source>
</evidence>
<dbReference type="InterPro" id="IPR013766">
    <property type="entry name" value="Thioredoxin_domain"/>
</dbReference>
<dbReference type="AlphaFoldDB" id="A0A315ZRY7"/>
<protein>
    <submittedName>
        <fullName evidence="2">Thioredoxin</fullName>
    </submittedName>
</protein>
<evidence type="ECO:0000259" key="1">
    <source>
        <dbReference type="Pfam" id="PF00085"/>
    </source>
</evidence>
<keyword evidence="3" id="KW-1185">Reference proteome</keyword>
<dbReference type="EMBL" id="QGDQ01000031">
    <property type="protein sequence ID" value="PWJ48315.1"/>
    <property type="molecule type" value="Genomic_DNA"/>
</dbReference>